<evidence type="ECO:0000313" key="1">
    <source>
        <dbReference type="EMBL" id="QGH49500.1"/>
    </source>
</evidence>
<organism evidence="1 2">
    <name type="scientific">Vibrio owensii</name>
    <dbReference type="NCBI Taxonomy" id="696485"/>
    <lineage>
        <taxon>Bacteria</taxon>
        <taxon>Pseudomonadati</taxon>
        <taxon>Pseudomonadota</taxon>
        <taxon>Gammaproteobacteria</taxon>
        <taxon>Vibrionales</taxon>
        <taxon>Vibrionaceae</taxon>
        <taxon>Vibrio</taxon>
    </lineage>
</organism>
<sequence length="591" mass="60871">MTFNPTHQLEGQNVTVTLEFDKALQAASAELGGSAITLTKTADAKVWTGDVVVPVTSELTVGLVVKDYQDLSGNTGADDSSHSMPITPILAITPVGNVDGTNAASLQIAGTSTRFEGQTVSVEIKAQGSETPIVSSNATVQSGGAWTSNAMDISGEQNGTYNVVVTGTNASNVEVTETSTLTLSQALPTLTSATFNPTHQLEGQNVTVTLEFDKALQAASAELGGSAITLTKTADAKVWTGDVVVPVTSGLTVGLVVKDYQDLSGNTGADDSSHSMPITPILAITPVGNVDGTNAASLQIAGTSTRFEGQTVSVEIKAQGSETAIVSSNATVQSGGAWTSNAMDISGEPNGTYNVVVTGTNASNVEVTETSTLTLSQALPTLTSATFNPTHQLEGQNVTVTLEFDKALQAASAELGGSAITLTKTADAKVWTGDVVVPVTSELTVGLVVKDYQDLSGNTGADDSSHSMPITPTITMGTISDVSGNTTVTINGTSTRFKQGEVIEIRAVDADDKPTTGNASVLSDGTWTVDLDLSSLKEGTITVYANGTNSLSASATEVDTTFNYSSTIVKVLSVSDYLYRDKEDIALRKVA</sequence>
<reference evidence="1 2" key="1">
    <citation type="journal article" date="2015" name="Genome Announc.">
        <title>Draft Genome Sequence of Vibrio owensii Strain SH-14, Which Causes Shrimp Acute Hepatopancreatic Necrosis Disease.</title>
        <authorList>
            <person name="Liu L."/>
            <person name="Xiao J."/>
            <person name="Xia X."/>
            <person name="Pan Y."/>
            <person name="Yan S."/>
            <person name="Wang Y."/>
        </authorList>
    </citation>
    <scope>NUCLEOTIDE SEQUENCE [LARGE SCALE GENOMIC DNA]</scope>
    <source>
        <strain evidence="1 2">SH14</strain>
    </source>
</reference>
<proteinExistence type="predicted"/>
<gene>
    <name evidence="1" type="ORF">APZ19_20610</name>
</gene>
<evidence type="ECO:0000313" key="2">
    <source>
        <dbReference type="Proteomes" id="UP000390336"/>
    </source>
</evidence>
<dbReference type="AlphaFoldDB" id="A0AAP9GG72"/>
<dbReference type="InterPro" id="IPR013783">
    <property type="entry name" value="Ig-like_fold"/>
</dbReference>
<dbReference type="NCBIfam" id="NF032891">
    <property type="entry name" value="tail_200_repeat"/>
    <property type="match status" value="3"/>
</dbReference>
<dbReference type="RefSeq" id="WP_154106780.1">
    <property type="nucleotide sequence ID" value="NZ_CP045860.1"/>
</dbReference>
<name>A0AAP9GG72_9VIBR</name>
<dbReference type="EMBL" id="CP045860">
    <property type="protein sequence ID" value="QGH49500.1"/>
    <property type="molecule type" value="Genomic_DNA"/>
</dbReference>
<accession>A0AAP9GG72</accession>
<dbReference type="Proteomes" id="UP000390336">
    <property type="component" value="Chromosome 2"/>
</dbReference>
<protein>
    <submittedName>
        <fullName evidence="1">Tandem large repeat</fullName>
    </submittedName>
</protein>
<dbReference type="Gene3D" id="2.60.40.10">
    <property type="entry name" value="Immunoglobulins"/>
    <property type="match status" value="1"/>
</dbReference>